<dbReference type="Pfam" id="PF13177">
    <property type="entry name" value="DNA_pol3_delta2"/>
    <property type="match status" value="1"/>
</dbReference>
<dbReference type="InterPro" id="IPR022754">
    <property type="entry name" value="DNA_pol_III_gamma-3"/>
</dbReference>
<evidence type="ECO:0000256" key="2">
    <source>
        <dbReference type="ARBA" id="ARBA00012417"/>
    </source>
</evidence>
<keyword evidence="10" id="KW-0239">DNA-directed DNA polymerase</keyword>
<feature type="compositionally biased region" description="Low complexity" evidence="12">
    <location>
        <begin position="410"/>
        <end position="446"/>
    </location>
</feature>
<dbReference type="Gene3D" id="3.40.50.300">
    <property type="entry name" value="P-loop containing nucleotide triphosphate hydrolases"/>
    <property type="match status" value="1"/>
</dbReference>
<evidence type="ECO:0000256" key="12">
    <source>
        <dbReference type="SAM" id="MobiDB-lite"/>
    </source>
</evidence>
<feature type="compositionally biased region" description="Low complexity" evidence="12">
    <location>
        <begin position="547"/>
        <end position="563"/>
    </location>
</feature>
<dbReference type="InterPro" id="IPR008921">
    <property type="entry name" value="DNA_pol3_clamp-load_cplx_C"/>
</dbReference>
<dbReference type="CDD" id="cd00009">
    <property type="entry name" value="AAA"/>
    <property type="match status" value="1"/>
</dbReference>
<feature type="compositionally biased region" description="Low complexity" evidence="12">
    <location>
        <begin position="939"/>
        <end position="956"/>
    </location>
</feature>
<evidence type="ECO:0000256" key="11">
    <source>
        <dbReference type="ARBA" id="ARBA00049244"/>
    </source>
</evidence>
<protein>
    <recommendedName>
        <fullName evidence="2">DNA-directed DNA polymerase</fullName>
        <ecNumber evidence="2">2.7.7.7</ecNumber>
    </recommendedName>
</protein>
<evidence type="ECO:0000256" key="7">
    <source>
        <dbReference type="ARBA" id="ARBA00022741"/>
    </source>
</evidence>
<dbReference type="NCBIfam" id="NF005846">
    <property type="entry name" value="PRK07764.1-6"/>
    <property type="match status" value="1"/>
</dbReference>
<dbReference type="InterPro" id="IPR050238">
    <property type="entry name" value="DNA_Rep/Repair_Clamp_Loader"/>
</dbReference>
<feature type="compositionally biased region" description="Low complexity" evidence="12">
    <location>
        <begin position="703"/>
        <end position="714"/>
    </location>
</feature>
<dbReference type="EMBL" id="JAUSQW010000001">
    <property type="protein sequence ID" value="MDP9801136.1"/>
    <property type="molecule type" value="Genomic_DNA"/>
</dbReference>
<feature type="compositionally biased region" description="Polar residues" evidence="12">
    <location>
        <begin position="993"/>
        <end position="1003"/>
    </location>
</feature>
<evidence type="ECO:0000256" key="3">
    <source>
        <dbReference type="ARBA" id="ARBA00022679"/>
    </source>
</evidence>
<accession>A0ABT9NCM4</accession>
<dbReference type="InterPro" id="IPR027417">
    <property type="entry name" value="P-loop_NTPase"/>
</dbReference>
<evidence type="ECO:0000256" key="9">
    <source>
        <dbReference type="ARBA" id="ARBA00022840"/>
    </source>
</evidence>
<proteinExistence type="inferred from homology"/>
<dbReference type="Gene3D" id="1.20.272.10">
    <property type="match status" value="1"/>
</dbReference>
<dbReference type="Pfam" id="PF22608">
    <property type="entry name" value="DNAX_ATPase_lid"/>
    <property type="match status" value="1"/>
</dbReference>
<evidence type="ECO:0000313" key="14">
    <source>
        <dbReference type="EMBL" id="MDP9801136.1"/>
    </source>
</evidence>
<dbReference type="InterPro" id="IPR003593">
    <property type="entry name" value="AAA+_ATPase"/>
</dbReference>
<feature type="region of interest" description="Disordered" evidence="12">
    <location>
        <begin position="371"/>
        <end position="586"/>
    </location>
</feature>
<evidence type="ECO:0000256" key="8">
    <source>
        <dbReference type="ARBA" id="ARBA00022833"/>
    </source>
</evidence>
<dbReference type="PANTHER" id="PTHR11669">
    <property type="entry name" value="REPLICATION FACTOR C / DNA POLYMERASE III GAMMA-TAU SUBUNIT"/>
    <property type="match status" value="1"/>
</dbReference>
<feature type="region of interest" description="Disordered" evidence="12">
    <location>
        <begin position="1047"/>
        <end position="1092"/>
    </location>
</feature>
<comment type="caution">
    <text evidence="14">The sequence shown here is derived from an EMBL/GenBank/DDBJ whole genome shotgun (WGS) entry which is preliminary data.</text>
</comment>
<feature type="compositionally biased region" description="Low complexity" evidence="12">
    <location>
        <begin position="1010"/>
        <end position="1034"/>
    </location>
</feature>
<evidence type="ECO:0000256" key="1">
    <source>
        <dbReference type="ARBA" id="ARBA00006360"/>
    </source>
</evidence>
<feature type="compositionally biased region" description="Basic and acidic residues" evidence="12">
    <location>
        <begin position="737"/>
        <end position="748"/>
    </location>
</feature>
<name>A0ABT9NCM4_9ACTO</name>
<sequence>MSIALYRRYRPETFQEVIGQSHVTEPLMAALASGRTTHAYLFSGPRGCGKTTSARILARCLNCVEYPTDTPCGKCDSCRELARDGSGSLDVVELDAASHGGVDDARELREQAGFAPVRDRYKIFIIDEAHMVSSQGFNALLKVVEEPPEHVKFIFATTEPEKVIGTIRSRTHHYPFRLVPPTELEDYLAQVCANEGIEAPREVLSLAVRAGTGSVRDTMSVLDQLIGGSVGGRLDYERAVALLGYTSAALLDDAVAAISARDGAGLFGVVDSVVKSGHDPRRFVEDLLQRLRDLMIIALTGEAARDVFVAVPDDQYSRMVQQAMALGAGRASRSADLTNEALSQMVGATAPRLQLELLCARLIVDEGPAAPHDAGASAGASAAAGAGMGGGHGRAVPPPADLARLKKPSPQEAARAAAHPEAARGGAQGQGAPQAAGAQAAGAGQAPMVGMPQETPREGGPQAEAPQRKMSNVAPQNRAMPAMPGMSEQPAAGTQAQPQLREHTIPQPQTESKPTPVPAKGAAPASGEQGQAQAQEVPEGRQEPRQVEPQQQPGTPAGAGAPASAEQRADMPSGERPAGKPAVDPNRALAAVRGRWVDVLEAVKESSKVAGSQLVASAGPIAFENGTLVIGFEQPGLANAFGRHTGEVSDAIGRVFGKPLPVEARVGGEGAGSAGGRPQPSGPQGGGSQGERPAPGGPRPKAEAAQAAAPATETTNDHEDAQRATTAPASGAVTGSAEKEPAARKSGDNETGVAVAVGESAGQMSAVAGGAEAEHTAHELPLATSAAEHNRGNTQPGVLGEPNDGLDEPVHPEDDPVYHQDPSKEPEAQALADPAGVLAGLLDGSVQFAGEDHTRETRPMGMSGQGTPARSAQPPEPTLDVPVHADPVHEQEPVPGYEYIPPEFEPAPEEEFEPYNPAMYERGESAGRAAGAGLGAAGGSARSESPDAGAGANAAQPPAPTAGDAIGSANETPFYAQNMPAPPPLTMPGREQSAASPANQPTAENHVPMSGGVDATGAAASASPGVAEAPASSGTDDFLANAARMLGRAPEHTSSHMRGGTIDASKLAAAHQNDPAPEETDGWDEVSEDDPEVSVADNAGVNILVEQLGAQIVEEIPMEEGR</sequence>
<feature type="compositionally biased region" description="Low complexity" evidence="12">
    <location>
        <begin position="371"/>
        <end position="385"/>
    </location>
</feature>
<evidence type="ECO:0000259" key="13">
    <source>
        <dbReference type="SMART" id="SM00382"/>
    </source>
</evidence>
<feature type="compositionally biased region" description="Basic and acidic residues" evidence="12">
    <location>
        <begin position="808"/>
        <end position="827"/>
    </location>
</feature>
<keyword evidence="8" id="KW-0862">Zinc</keyword>
<dbReference type="SUPFAM" id="SSF48019">
    <property type="entry name" value="post-AAA+ oligomerization domain-like"/>
    <property type="match status" value="1"/>
</dbReference>
<keyword evidence="6" id="KW-0479">Metal-binding</keyword>
<evidence type="ECO:0000313" key="15">
    <source>
        <dbReference type="Proteomes" id="UP001235966"/>
    </source>
</evidence>
<dbReference type="RefSeq" id="WP_278058884.1">
    <property type="nucleotide sequence ID" value="NZ_CP121247.1"/>
</dbReference>
<dbReference type="PANTHER" id="PTHR11669:SF0">
    <property type="entry name" value="PROTEIN STICHEL-LIKE 2"/>
    <property type="match status" value="1"/>
</dbReference>
<dbReference type="SUPFAM" id="SSF52540">
    <property type="entry name" value="P-loop containing nucleoside triphosphate hydrolases"/>
    <property type="match status" value="1"/>
</dbReference>
<feature type="region of interest" description="Disordered" evidence="12">
    <location>
        <begin position="662"/>
        <end position="910"/>
    </location>
</feature>
<dbReference type="Pfam" id="PF12169">
    <property type="entry name" value="DNA_pol3_gamma3"/>
    <property type="match status" value="1"/>
</dbReference>
<keyword evidence="9" id="KW-0067">ATP-binding</keyword>
<dbReference type="Gene3D" id="1.10.8.60">
    <property type="match status" value="1"/>
</dbReference>
<organism evidence="14 15">
    <name type="scientific">Arcanobacterium wilhelmae</name>
    <dbReference type="NCBI Taxonomy" id="1803177"/>
    <lineage>
        <taxon>Bacteria</taxon>
        <taxon>Bacillati</taxon>
        <taxon>Actinomycetota</taxon>
        <taxon>Actinomycetes</taxon>
        <taxon>Actinomycetales</taxon>
        <taxon>Actinomycetaceae</taxon>
        <taxon>Arcanobacterium</taxon>
    </lineage>
</organism>
<comment type="similarity">
    <text evidence="1">Belongs to the DnaX/STICHEL family.</text>
</comment>
<feature type="region of interest" description="Disordered" evidence="12">
    <location>
        <begin position="929"/>
        <end position="1034"/>
    </location>
</feature>
<keyword evidence="7" id="KW-0547">Nucleotide-binding</keyword>
<dbReference type="InterPro" id="IPR012763">
    <property type="entry name" value="DNA_pol_III_sug/sutau_N"/>
</dbReference>
<keyword evidence="4" id="KW-0548">Nucleotidyltransferase</keyword>
<evidence type="ECO:0000256" key="4">
    <source>
        <dbReference type="ARBA" id="ARBA00022695"/>
    </source>
</evidence>
<dbReference type="InterPro" id="IPR045085">
    <property type="entry name" value="HLD_clamp_pol_III_gamma_tau"/>
</dbReference>
<evidence type="ECO:0000256" key="6">
    <source>
        <dbReference type="ARBA" id="ARBA00022723"/>
    </source>
</evidence>
<feature type="domain" description="AAA+ ATPase" evidence="13">
    <location>
        <begin position="36"/>
        <end position="184"/>
    </location>
</feature>
<feature type="compositionally biased region" description="Acidic residues" evidence="12">
    <location>
        <begin position="1076"/>
        <end position="1092"/>
    </location>
</feature>
<dbReference type="EC" id="2.7.7.7" evidence="2"/>
<reference evidence="14 15" key="1">
    <citation type="submission" date="2023-07" db="EMBL/GenBank/DDBJ databases">
        <title>Sequencing the genomes of 1000 actinobacteria strains.</title>
        <authorList>
            <person name="Klenk H.-P."/>
        </authorList>
    </citation>
    <scope>NUCLEOTIDE SEQUENCE [LARGE SCALE GENOMIC DNA]</scope>
    <source>
        <strain evidence="14 15">DSM 102162</strain>
    </source>
</reference>
<keyword evidence="5" id="KW-0235">DNA replication</keyword>
<dbReference type="NCBIfam" id="TIGR02397">
    <property type="entry name" value="dnaX_nterm"/>
    <property type="match status" value="1"/>
</dbReference>
<dbReference type="SMART" id="SM00382">
    <property type="entry name" value="AAA"/>
    <property type="match status" value="1"/>
</dbReference>
<gene>
    <name evidence="14" type="ORF">J2S49_001212</name>
</gene>
<keyword evidence="3" id="KW-0808">Transferase</keyword>
<evidence type="ECO:0000256" key="10">
    <source>
        <dbReference type="ARBA" id="ARBA00022932"/>
    </source>
</evidence>
<dbReference type="CDD" id="cd18137">
    <property type="entry name" value="HLD_clamp_pol_III_gamma_tau"/>
    <property type="match status" value="1"/>
</dbReference>
<comment type="catalytic activity">
    <reaction evidence="11">
        <text>DNA(n) + a 2'-deoxyribonucleoside 5'-triphosphate = DNA(n+1) + diphosphate</text>
        <dbReference type="Rhea" id="RHEA:22508"/>
        <dbReference type="Rhea" id="RHEA-COMP:17339"/>
        <dbReference type="Rhea" id="RHEA-COMP:17340"/>
        <dbReference type="ChEBI" id="CHEBI:33019"/>
        <dbReference type="ChEBI" id="CHEBI:61560"/>
        <dbReference type="ChEBI" id="CHEBI:173112"/>
        <dbReference type="EC" id="2.7.7.7"/>
    </reaction>
</comment>
<evidence type="ECO:0000256" key="5">
    <source>
        <dbReference type="ARBA" id="ARBA00022705"/>
    </source>
</evidence>
<keyword evidence="15" id="KW-1185">Reference proteome</keyword>
<dbReference type="Proteomes" id="UP001235966">
    <property type="component" value="Unassembled WGS sequence"/>
</dbReference>
<feature type="compositionally biased region" description="Low complexity" evidence="12">
    <location>
        <begin position="521"/>
        <end position="537"/>
    </location>
</feature>